<feature type="region of interest" description="Disordered" evidence="1">
    <location>
        <begin position="1"/>
        <end position="31"/>
    </location>
</feature>
<reference evidence="2" key="1">
    <citation type="submission" date="2022-04" db="EMBL/GenBank/DDBJ databases">
        <title>Roseomonas acroporae sp. nov., isolated from coral Acropora digitifera.</title>
        <authorList>
            <person name="Sun H."/>
        </authorList>
    </citation>
    <scope>NUCLEOTIDE SEQUENCE</scope>
    <source>
        <strain evidence="2">NAR14</strain>
    </source>
</reference>
<dbReference type="AlphaFoldDB" id="A0A9X2BZ75"/>
<evidence type="ECO:0000256" key="1">
    <source>
        <dbReference type="SAM" id="MobiDB-lite"/>
    </source>
</evidence>
<protein>
    <recommendedName>
        <fullName evidence="4">Helix-turn-helix domain-containing protein</fullName>
    </recommendedName>
</protein>
<accession>A0A9X2BZ75</accession>
<keyword evidence="3" id="KW-1185">Reference proteome</keyword>
<gene>
    <name evidence="2" type="ORF">M0638_25590</name>
</gene>
<dbReference type="EMBL" id="JALPRX010000142">
    <property type="protein sequence ID" value="MCK8787739.1"/>
    <property type="molecule type" value="Genomic_DNA"/>
</dbReference>
<name>A0A9X2BZ75_9PROT</name>
<dbReference type="Proteomes" id="UP001139516">
    <property type="component" value="Unassembled WGS sequence"/>
</dbReference>
<dbReference type="RefSeq" id="WP_248669788.1">
    <property type="nucleotide sequence ID" value="NZ_JALPRX010000142.1"/>
</dbReference>
<evidence type="ECO:0000313" key="2">
    <source>
        <dbReference type="EMBL" id="MCK8787739.1"/>
    </source>
</evidence>
<evidence type="ECO:0008006" key="4">
    <source>
        <dbReference type="Google" id="ProtNLM"/>
    </source>
</evidence>
<organism evidence="2 3">
    <name type="scientific">Roseomonas acroporae</name>
    <dbReference type="NCBI Taxonomy" id="2937791"/>
    <lineage>
        <taxon>Bacteria</taxon>
        <taxon>Pseudomonadati</taxon>
        <taxon>Pseudomonadota</taxon>
        <taxon>Alphaproteobacteria</taxon>
        <taxon>Acetobacterales</taxon>
        <taxon>Roseomonadaceae</taxon>
        <taxon>Roseomonas</taxon>
    </lineage>
</organism>
<evidence type="ECO:0000313" key="3">
    <source>
        <dbReference type="Proteomes" id="UP001139516"/>
    </source>
</evidence>
<sequence length="111" mass="11998">MTRPRTVALSVTNTERNPVGQSGRNEESMSEALPLALRKPRLSRTEAVQYLKLAHGVPVAVATLAKLAVIGGGPAFHKPGRAVVYPRDELDRWAAEKLGKLRRSTSDRGAA</sequence>
<proteinExistence type="predicted"/>
<comment type="caution">
    <text evidence="2">The sequence shown here is derived from an EMBL/GenBank/DDBJ whole genome shotgun (WGS) entry which is preliminary data.</text>
</comment>
<feature type="compositionally biased region" description="Polar residues" evidence="1">
    <location>
        <begin position="9"/>
        <end position="23"/>
    </location>
</feature>